<dbReference type="EMBL" id="JARZHI010000035">
    <property type="protein sequence ID" value="MDI1433942.1"/>
    <property type="molecule type" value="Genomic_DNA"/>
</dbReference>
<reference evidence="1 2" key="1">
    <citation type="submission" date="2023-04" db="EMBL/GenBank/DDBJ databases">
        <title>The genome sequence of Polyangium sorediatum DSM14670.</title>
        <authorList>
            <person name="Zhang X."/>
        </authorList>
    </citation>
    <scope>NUCLEOTIDE SEQUENCE [LARGE SCALE GENOMIC DNA]</scope>
    <source>
        <strain evidence="1 2">DSM 14670</strain>
    </source>
</reference>
<comment type="caution">
    <text evidence="1">The sequence shown here is derived from an EMBL/GenBank/DDBJ whole genome shotgun (WGS) entry which is preliminary data.</text>
</comment>
<gene>
    <name evidence="1" type="ORF">QHF89_30865</name>
</gene>
<proteinExistence type="predicted"/>
<evidence type="ECO:0008006" key="3">
    <source>
        <dbReference type="Google" id="ProtNLM"/>
    </source>
</evidence>
<organism evidence="1 2">
    <name type="scientific">Polyangium sorediatum</name>
    <dbReference type="NCBI Taxonomy" id="889274"/>
    <lineage>
        <taxon>Bacteria</taxon>
        <taxon>Pseudomonadati</taxon>
        <taxon>Myxococcota</taxon>
        <taxon>Polyangia</taxon>
        <taxon>Polyangiales</taxon>
        <taxon>Polyangiaceae</taxon>
        <taxon>Polyangium</taxon>
    </lineage>
</organism>
<dbReference type="Proteomes" id="UP001160301">
    <property type="component" value="Unassembled WGS sequence"/>
</dbReference>
<protein>
    <recommendedName>
        <fullName evidence="3">Lipoprotein</fullName>
    </recommendedName>
</protein>
<sequence length="242" mass="25896">MRTFLSLGLLGFATTALVPLGCGAKIVYSAMSEGPRVPDATAERLRECVDEFGGDLRGGYYTFDYTVKVDEEGRVVDVESKGVPHADLAGCTRIALHVMTIPEDLFRLRKLRLSESPAPANGQTPAERGLVGNPGVLVAVAIALADLIIEAGPVVIVIAASLELSKDIAETVGKKSGPLSCQDHLNACLGSPLADLPGHVEGNKRCAMCYDLCRGRGTWPKGIELTDESWASCIYPNIKWYH</sequence>
<accession>A0ABT6P012</accession>
<evidence type="ECO:0000313" key="1">
    <source>
        <dbReference type="EMBL" id="MDI1433942.1"/>
    </source>
</evidence>
<keyword evidence="2" id="KW-1185">Reference proteome</keyword>
<name>A0ABT6P012_9BACT</name>
<dbReference type="RefSeq" id="WP_136965411.1">
    <property type="nucleotide sequence ID" value="NZ_JARZHI010000035.1"/>
</dbReference>
<evidence type="ECO:0000313" key="2">
    <source>
        <dbReference type="Proteomes" id="UP001160301"/>
    </source>
</evidence>